<gene>
    <name evidence="3" type="ORF">P5G62_007480</name>
</gene>
<name>A0ABV4YQF4_9BACI</name>
<protein>
    <submittedName>
        <fullName evidence="3">DUF4839 domain-containing protein</fullName>
    </submittedName>
</protein>
<comment type="caution">
    <text evidence="3">The sequence shown here is derived from an EMBL/GenBank/DDBJ whole genome shotgun (WGS) entry which is preliminary data.</text>
</comment>
<dbReference type="RefSeq" id="WP_306077453.1">
    <property type="nucleotide sequence ID" value="NZ_JAROBZ020000001.1"/>
</dbReference>
<dbReference type="Pfam" id="PF16127">
    <property type="entry name" value="DUF4839"/>
    <property type="match status" value="1"/>
</dbReference>
<evidence type="ECO:0000313" key="3">
    <source>
        <dbReference type="EMBL" id="MFB3166948.1"/>
    </source>
</evidence>
<feature type="chain" id="PRO_5046083414" evidence="2">
    <location>
        <begin position="22"/>
        <end position="303"/>
    </location>
</feature>
<feature type="signal peptide" evidence="2">
    <location>
        <begin position="1"/>
        <end position="21"/>
    </location>
</feature>
<feature type="compositionally biased region" description="Low complexity" evidence="1">
    <location>
        <begin position="149"/>
        <end position="165"/>
    </location>
</feature>
<feature type="compositionally biased region" description="Basic and acidic residues" evidence="1">
    <location>
        <begin position="166"/>
        <end position="175"/>
    </location>
</feature>
<dbReference type="PROSITE" id="PS51257">
    <property type="entry name" value="PROKAR_LIPOPROTEIN"/>
    <property type="match status" value="1"/>
</dbReference>
<evidence type="ECO:0000256" key="2">
    <source>
        <dbReference type="SAM" id="SignalP"/>
    </source>
</evidence>
<dbReference type="Proteomes" id="UP001241748">
    <property type="component" value="Unassembled WGS sequence"/>
</dbReference>
<evidence type="ECO:0000256" key="1">
    <source>
        <dbReference type="SAM" id="MobiDB-lite"/>
    </source>
</evidence>
<keyword evidence="4" id="KW-1185">Reference proteome</keyword>
<evidence type="ECO:0000313" key="4">
    <source>
        <dbReference type="Proteomes" id="UP001241748"/>
    </source>
</evidence>
<feature type="region of interest" description="Disordered" evidence="1">
    <location>
        <begin position="111"/>
        <end position="176"/>
    </location>
</feature>
<sequence length="303" mass="33649">MKKSLLFLFLLVAILSMSACSNEPDPDVIKISQSSDEIVGENYKTVISELKETGFTNIKTKVLDDLITGFLTKDGEIEQVEINGDTEFSVDDSFQKDSKIVITYHTFPEREKSVTKPTDEKSSKTDTNSTDEKNSKSDTTSTDEKNSKTDTTSTNEKSSETTKQSTNDKPKKSKQEILLVNNNEDLAAVLAVKNEADPIIGEFAKKYAGRTIEFDGNIANMMPHKSNKTRYDILILAGDYSETTFSGPNFKFEDVNVSDLNLTGSDIPESIGMGQNLHITAKIGEYNETSQLFFLKPITTVIR</sequence>
<feature type="compositionally biased region" description="Basic and acidic residues" evidence="1">
    <location>
        <begin position="111"/>
        <end position="148"/>
    </location>
</feature>
<reference evidence="3 4" key="1">
    <citation type="submission" date="2024-05" db="EMBL/GenBank/DDBJ databases">
        <authorList>
            <person name="Venkateswaran K."/>
        </authorList>
    </citation>
    <scope>NUCLEOTIDE SEQUENCE [LARGE SCALE GENOMIC DNA]</scope>
    <source>
        <strain evidence="3 4">179-C4-2-HS</strain>
    </source>
</reference>
<dbReference type="EMBL" id="JAROBZ020000001">
    <property type="protein sequence ID" value="MFB3166948.1"/>
    <property type="molecule type" value="Genomic_DNA"/>
</dbReference>
<keyword evidence="2" id="KW-0732">Signal</keyword>
<dbReference type="InterPro" id="IPR032290">
    <property type="entry name" value="DUF4839"/>
</dbReference>
<proteinExistence type="predicted"/>
<organism evidence="3 4">
    <name type="scientific">Neobacillus driksii</name>
    <dbReference type="NCBI Taxonomy" id="3035913"/>
    <lineage>
        <taxon>Bacteria</taxon>
        <taxon>Bacillati</taxon>
        <taxon>Bacillota</taxon>
        <taxon>Bacilli</taxon>
        <taxon>Bacillales</taxon>
        <taxon>Bacillaceae</taxon>
        <taxon>Neobacillus</taxon>
    </lineage>
</organism>
<accession>A0ABV4YQF4</accession>